<protein>
    <recommendedName>
        <fullName evidence="5">Lipoprotein</fullName>
    </recommendedName>
</protein>
<dbReference type="EMBL" id="QKVK01000001">
    <property type="protein sequence ID" value="PZF78304.1"/>
    <property type="molecule type" value="Genomic_DNA"/>
</dbReference>
<reference evidence="4" key="1">
    <citation type="submission" date="2018-06" db="EMBL/GenBank/DDBJ databases">
        <title>Aestuariibacter litoralis strain KCTC 52945T.</title>
        <authorList>
            <person name="Li X."/>
            <person name="Salam N."/>
            <person name="Li J.-L."/>
            <person name="Chen Y.-M."/>
            <person name="Yang Z.-W."/>
            <person name="Zhang L.-Y."/>
            <person name="Han M.-X."/>
            <person name="Xiao M."/>
            <person name="Li W.-J."/>
        </authorList>
    </citation>
    <scope>NUCLEOTIDE SEQUENCE [LARGE SCALE GENOMIC DNA]</scope>
    <source>
        <strain evidence="4">KCTC 52945</strain>
    </source>
</reference>
<gene>
    <name evidence="3" type="ORF">DK847_00300</name>
</gene>
<feature type="chain" id="PRO_5016104253" description="Lipoprotein" evidence="2">
    <location>
        <begin position="24"/>
        <end position="91"/>
    </location>
</feature>
<dbReference type="Proteomes" id="UP000248795">
    <property type="component" value="Unassembled WGS sequence"/>
</dbReference>
<keyword evidence="2" id="KW-0732">Signal</keyword>
<dbReference type="RefSeq" id="WP_111195632.1">
    <property type="nucleotide sequence ID" value="NZ_QKVK01000001.1"/>
</dbReference>
<evidence type="ECO:0000256" key="2">
    <source>
        <dbReference type="SAM" id="SignalP"/>
    </source>
</evidence>
<accession>A0A2W2BDI7</accession>
<comment type="caution">
    <text evidence="3">The sequence shown here is derived from an EMBL/GenBank/DDBJ whole genome shotgun (WGS) entry which is preliminary data.</text>
</comment>
<dbReference type="AlphaFoldDB" id="A0A2W2BDI7"/>
<feature type="region of interest" description="Disordered" evidence="1">
    <location>
        <begin position="31"/>
        <end position="91"/>
    </location>
</feature>
<sequence length="91" mass="9393">MRLPARLLLAAGIMTLLTGCSYIDTFTGQTNNKVLPGAREDAIPGRSSFPDKPDPQVGTASQPASAGAGCAENDPGCKPPSSTSETFKDPQ</sequence>
<dbReference type="PROSITE" id="PS51257">
    <property type="entry name" value="PROKAR_LIPOPROTEIN"/>
    <property type="match status" value="1"/>
</dbReference>
<evidence type="ECO:0000313" key="3">
    <source>
        <dbReference type="EMBL" id="PZF78304.1"/>
    </source>
</evidence>
<evidence type="ECO:0000313" key="4">
    <source>
        <dbReference type="Proteomes" id="UP000248795"/>
    </source>
</evidence>
<name>A0A2W2BDI7_9HYPH</name>
<feature type="signal peptide" evidence="2">
    <location>
        <begin position="1"/>
        <end position="23"/>
    </location>
</feature>
<feature type="compositionally biased region" description="Basic and acidic residues" evidence="1">
    <location>
        <begin position="38"/>
        <end position="54"/>
    </location>
</feature>
<proteinExistence type="predicted"/>
<evidence type="ECO:0000256" key="1">
    <source>
        <dbReference type="SAM" id="MobiDB-lite"/>
    </source>
</evidence>
<keyword evidence="4" id="KW-1185">Reference proteome</keyword>
<evidence type="ECO:0008006" key="5">
    <source>
        <dbReference type="Google" id="ProtNLM"/>
    </source>
</evidence>
<organism evidence="3 4">
    <name type="scientific">Aestuariivirga litoralis</name>
    <dbReference type="NCBI Taxonomy" id="2650924"/>
    <lineage>
        <taxon>Bacteria</taxon>
        <taxon>Pseudomonadati</taxon>
        <taxon>Pseudomonadota</taxon>
        <taxon>Alphaproteobacteria</taxon>
        <taxon>Hyphomicrobiales</taxon>
        <taxon>Aestuariivirgaceae</taxon>
        <taxon>Aestuariivirga</taxon>
    </lineage>
</organism>